<feature type="transmembrane region" description="Helical" evidence="1">
    <location>
        <begin position="29"/>
        <end position="48"/>
    </location>
</feature>
<keyword evidence="1" id="KW-0812">Transmembrane</keyword>
<keyword evidence="3" id="KW-1185">Reference proteome</keyword>
<comment type="caution">
    <text evidence="2">The sequence shown here is derived from an EMBL/GenBank/DDBJ whole genome shotgun (WGS) entry which is preliminary data.</text>
</comment>
<proteinExistence type="predicted"/>
<evidence type="ECO:0000256" key="1">
    <source>
        <dbReference type="SAM" id="Phobius"/>
    </source>
</evidence>
<dbReference type="EMBL" id="WNWM01000002">
    <property type="protein sequence ID" value="MUI14132.1"/>
    <property type="molecule type" value="Genomic_DNA"/>
</dbReference>
<evidence type="ECO:0000313" key="2">
    <source>
        <dbReference type="EMBL" id="MUI14132.1"/>
    </source>
</evidence>
<accession>A0A6I3XLP3</accession>
<organism evidence="2 3">
    <name type="scientific">Pseudoduganella dura</name>
    <dbReference type="NCBI Taxonomy" id="321982"/>
    <lineage>
        <taxon>Bacteria</taxon>
        <taxon>Pseudomonadati</taxon>
        <taxon>Pseudomonadota</taxon>
        <taxon>Betaproteobacteria</taxon>
        <taxon>Burkholderiales</taxon>
        <taxon>Oxalobacteraceae</taxon>
        <taxon>Telluria group</taxon>
        <taxon>Pseudoduganella</taxon>
    </lineage>
</organism>
<protein>
    <submittedName>
        <fullName evidence="2">Uncharacterized protein</fullName>
    </submittedName>
</protein>
<keyword evidence="1" id="KW-1133">Transmembrane helix</keyword>
<gene>
    <name evidence="2" type="ORF">GJV26_16950</name>
</gene>
<reference evidence="2 3" key="1">
    <citation type="submission" date="2019-11" db="EMBL/GenBank/DDBJ databases">
        <title>Draft Genome Sequences of Six Type Strains of the Genus Massilia.</title>
        <authorList>
            <person name="Miess H."/>
            <person name="Frediansyah A."/>
            <person name="Goeker M."/>
            <person name="Gross H."/>
        </authorList>
    </citation>
    <scope>NUCLEOTIDE SEQUENCE [LARGE SCALE GENOMIC DNA]</scope>
    <source>
        <strain evidence="2 3">DSM 17513</strain>
    </source>
</reference>
<name>A0A6I3XLP3_9BURK</name>
<keyword evidence="1" id="KW-0472">Membrane</keyword>
<dbReference type="RefSeq" id="WP_155709861.1">
    <property type="nucleotide sequence ID" value="NZ_BMWU01000002.1"/>
</dbReference>
<evidence type="ECO:0000313" key="3">
    <source>
        <dbReference type="Proteomes" id="UP000431684"/>
    </source>
</evidence>
<feature type="transmembrane region" description="Helical" evidence="1">
    <location>
        <begin position="54"/>
        <end position="72"/>
    </location>
</feature>
<sequence length="147" mass="15958">MSAPADKGSLLISRALDIIFVKYPARTSLGVTLGFATKFLVILLSAFVAVPQQILESSILGWGSIGIVLLHIQTIRALARKAPLGDEALETAITLIESGNFSASERRQHYRNLIERVSKTVALNAQTRAELNSIDKDEDKNEAIGDI</sequence>
<dbReference type="Proteomes" id="UP000431684">
    <property type="component" value="Unassembled WGS sequence"/>
</dbReference>
<dbReference type="AlphaFoldDB" id="A0A6I3XLP3"/>